<sequence>MNNRSHTAAFGEGPRLRIKLASTGEPGASAPAPLDAEAHLPVSRATAVSWLNAAYQLVYDTDYEQQQDSPACSAEGLYKLLAFADAVDSTRALLKACCAGLQLLVVRAQLGQQQVVLKTDGTPYAFYGTGELFEQPDIRRAYSGVPDAPGAASAEQQDAFWQQVAAQTEQLLWLAYRLQLEPLMQRLHGFVRSSDWVAKSLITCAHASVFTPRVLEAAGVAGLPGGKRMLLNSTRGEMVRLATPADTEMAMLAASFTDGVETCLLPQGLAESQQEPLKFNAVVQRSGLPVAQGSTVPVELDLFGNSTIKIGQRRYPVLLRVGCYVNYT</sequence>
<dbReference type="Proteomes" id="UP001244341">
    <property type="component" value="Chromosome 11b"/>
</dbReference>
<organism evidence="1 2">
    <name type="scientific">Tetradesmus obliquus</name>
    <name type="common">Green alga</name>
    <name type="synonym">Acutodesmus obliquus</name>
    <dbReference type="NCBI Taxonomy" id="3088"/>
    <lineage>
        <taxon>Eukaryota</taxon>
        <taxon>Viridiplantae</taxon>
        <taxon>Chlorophyta</taxon>
        <taxon>core chlorophytes</taxon>
        <taxon>Chlorophyceae</taxon>
        <taxon>CS clade</taxon>
        <taxon>Sphaeropleales</taxon>
        <taxon>Scenedesmaceae</taxon>
        <taxon>Tetradesmus</taxon>
    </lineage>
</organism>
<proteinExistence type="predicted"/>
<protein>
    <submittedName>
        <fullName evidence="1">Uncharacterized protein</fullName>
    </submittedName>
</protein>
<evidence type="ECO:0000313" key="2">
    <source>
        <dbReference type="Proteomes" id="UP001244341"/>
    </source>
</evidence>
<gene>
    <name evidence="1" type="ORF">OEZ85_005604</name>
</gene>
<evidence type="ECO:0000313" key="1">
    <source>
        <dbReference type="EMBL" id="WIA19675.1"/>
    </source>
</evidence>
<name>A0ABY8UE90_TETOB</name>
<keyword evidence="2" id="KW-1185">Reference proteome</keyword>
<reference evidence="1 2" key="1">
    <citation type="submission" date="2023-05" db="EMBL/GenBank/DDBJ databases">
        <title>A 100% complete, gapless, phased diploid assembly of the Scenedesmus obliquus UTEX 3031 genome.</title>
        <authorList>
            <person name="Biondi T.C."/>
            <person name="Hanschen E.R."/>
            <person name="Kwon T."/>
            <person name="Eng W."/>
            <person name="Kruse C.P.S."/>
            <person name="Koehler S.I."/>
            <person name="Kunde Y."/>
            <person name="Gleasner C.D."/>
            <person name="You Mak K.T."/>
            <person name="Polle J."/>
            <person name="Hovde B.T."/>
            <person name="Starkenburg S.R."/>
        </authorList>
    </citation>
    <scope>NUCLEOTIDE SEQUENCE [LARGE SCALE GENOMIC DNA]</scope>
    <source>
        <strain evidence="1 2">DOE0152z</strain>
    </source>
</reference>
<dbReference type="EMBL" id="CP126218">
    <property type="protein sequence ID" value="WIA19675.1"/>
    <property type="molecule type" value="Genomic_DNA"/>
</dbReference>
<accession>A0ABY8UE90</accession>